<feature type="transmembrane region" description="Helical" evidence="9">
    <location>
        <begin position="352"/>
        <end position="370"/>
    </location>
</feature>
<gene>
    <name evidence="10" type="ORF">FH608_005765</name>
</gene>
<evidence type="ECO:0000256" key="7">
    <source>
        <dbReference type="ARBA" id="ARBA00043987"/>
    </source>
</evidence>
<evidence type="ECO:0000256" key="2">
    <source>
        <dbReference type="ARBA" id="ARBA00022676"/>
    </source>
</evidence>
<dbReference type="GO" id="GO:0016758">
    <property type="term" value="F:hexosyltransferase activity"/>
    <property type="evidence" value="ECO:0007669"/>
    <property type="project" value="InterPro"/>
</dbReference>
<keyword evidence="6 9" id="KW-0472">Membrane</keyword>
<dbReference type="Pfam" id="PF26314">
    <property type="entry name" value="MptA_B_family"/>
    <property type="match status" value="1"/>
</dbReference>
<dbReference type="Proteomes" id="UP000312512">
    <property type="component" value="Unassembled WGS sequence"/>
</dbReference>
<accession>A0A5C4WVC4</accession>
<keyword evidence="3" id="KW-0808">Transferase</keyword>
<evidence type="ECO:0000256" key="1">
    <source>
        <dbReference type="ARBA" id="ARBA00004141"/>
    </source>
</evidence>
<evidence type="ECO:0000256" key="4">
    <source>
        <dbReference type="ARBA" id="ARBA00022692"/>
    </source>
</evidence>
<feature type="region of interest" description="Disordered" evidence="8">
    <location>
        <begin position="34"/>
        <end position="83"/>
    </location>
</feature>
<protein>
    <submittedName>
        <fullName evidence="10">DUF2029 domain-containing protein</fullName>
    </submittedName>
</protein>
<dbReference type="InterPro" id="IPR049829">
    <property type="entry name" value="MptA/B-like"/>
</dbReference>
<keyword evidence="4 9" id="KW-0812">Transmembrane</keyword>
<evidence type="ECO:0000256" key="3">
    <source>
        <dbReference type="ARBA" id="ARBA00022679"/>
    </source>
</evidence>
<feature type="transmembrane region" description="Helical" evidence="9">
    <location>
        <begin position="418"/>
        <end position="447"/>
    </location>
</feature>
<comment type="similarity">
    <text evidence="7">Belongs to the MptA/B family.</text>
</comment>
<evidence type="ECO:0000256" key="9">
    <source>
        <dbReference type="SAM" id="Phobius"/>
    </source>
</evidence>
<feature type="transmembrane region" description="Helical" evidence="9">
    <location>
        <begin position="258"/>
        <end position="280"/>
    </location>
</feature>
<comment type="caution">
    <text evidence="10">The sequence shown here is derived from an EMBL/GenBank/DDBJ whole genome shotgun (WGS) entry which is preliminary data.</text>
</comment>
<feature type="transmembrane region" description="Helical" evidence="9">
    <location>
        <begin position="229"/>
        <end position="252"/>
    </location>
</feature>
<proteinExistence type="inferred from homology"/>
<keyword evidence="2" id="KW-0328">Glycosyltransferase</keyword>
<dbReference type="AlphaFoldDB" id="A0A5C4WVC4"/>
<evidence type="ECO:0000256" key="6">
    <source>
        <dbReference type="ARBA" id="ARBA00023136"/>
    </source>
</evidence>
<keyword evidence="11" id="KW-1185">Reference proteome</keyword>
<feature type="compositionally biased region" description="Polar residues" evidence="8">
    <location>
        <begin position="34"/>
        <end position="43"/>
    </location>
</feature>
<organism evidence="10 11">
    <name type="scientific">Nonomuraea phyllanthi</name>
    <dbReference type="NCBI Taxonomy" id="2219224"/>
    <lineage>
        <taxon>Bacteria</taxon>
        <taxon>Bacillati</taxon>
        <taxon>Actinomycetota</taxon>
        <taxon>Actinomycetes</taxon>
        <taxon>Streptosporangiales</taxon>
        <taxon>Streptosporangiaceae</taxon>
        <taxon>Nonomuraea</taxon>
    </lineage>
</organism>
<dbReference type="OrthoDB" id="5242303at2"/>
<feature type="transmembrane region" description="Helical" evidence="9">
    <location>
        <begin position="185"/>
        <end position="208"/>
    </location>
</feature>
<dbReference type="NCBIfam" id="NF038066">
    <property type="entry name" value="MptB"/>
    <property type="match status" value="1"/>
</dbReference>
<evidence type="ECO:0000256" key="5">
    <source>
        <dbReference type="ARBA" id="ARBA00022989"/>
    </source>
</evidence>
<evidence type="ECO:0000313" key="10">
    <source>
        <dbReference type="EMBL" id="KAB8196819.1"/>
    </source>
</evidence>
<feature type="transmembrane region" description="Helical" evidence="9">
    <location>
        <begin position="292"/>
        <end position="310"/>
    </location>
</feature>
<dbReference type="GO" id="GO:0005886">
    <property type="term" value="C:plasma membrane"/>
    <property type="evidence" value="ECO:0007669"/>
    <property type="project" value="UniProtKB-SubCell"/>
</dbReference>
<feature type="transmembrane region" description="Helical" evidence="9">
    <location>
        <begin position="391"/>
        <end position="412"/>
    </location>
</feature>
<feature type="transmembrane region" description="Helical" evidence="9">
    <location>
        <begin position="468"/>
        <end position="485"/>
    </location>
</feature>
<name>A0A5C4WVC4_9ACTN</name>
<evidence type="ECO:0000313" key="11">
    <source>
        <dbReference type="Proteomes" id="UP000312512"/>
    </source>
</evidence>
<sequence length="505" mass="52563">MVIALAAAALALGGLGLLTALALLRPPAHDAASWNLSDSSPPDGQTRGGSISDAPVSPAASTSTIRARHASAQLTRGHEDAGKGVPHWLRSLPSARTLVLLGCLTAAILAFLPPSGSGDHLNYAAYGRMVTLGLDPYSHGAVDLPGDPIADAVEQPWREEPSVYGPVATALQAVASWVGGDSLRLTIFVLALFNAAAFIVTGLLIDRFTRDDPARRLRAALLWTANPLLLYHLVAGLHVDTFAIACMVAALLARGRPVGSGVLFGLGVAIKVNAGLAALGPAWELRRRPARLALMAACAVAVVVVGYAIVGPDAIAPITRTSKSISHASLWKLVQGWLQSLVGTGSAYRGEIQVGSLLVLALVAWSLLRLSSRSRAASGLGAGGVRGDRGLEAPVVAAALVVAYVFATPYILPWYDGLALGALALVAGSAVDGFVVAHLLVLSLAYLPARVDGQPEDLEWLRTVLRPQLAWALLALTVALILWAWRAAGRERRPPVSAARRPSAP</sequence>
<comment type="subcellular location">
    <subcellularLocation>
        <location evidence="1">Membrane</location>
        <topology evidence="1">Multi-pass membrane protein</topology>
    </subcellularLocation>
</comment>
<evidence type="ECO:0000256" key="8">
    <source>
        <dbReference type="SAM" id="MobiDB-lite"/>
    </source>
</evidence>
<dbReference type="EMBL" id="VDLX02000002">
    <property type="protein sequence ID" value="KAB8196819.1"/>
    <property type="molecule type" value="Genomic_DNA"/>
</dbReference>
<keyword evidence="5 9" id="KW-1133">Transmembrane helix</keyword>
<reference evidence="10 11" key="1">
    <citation type="submission" date="2019-10" db="EMBL/GenBank/DDBJ databases">
        <title>Nonomuraea sp. nov., isolated from Phyllanthus amarus.</title>
        <authorList>
            <person name="Klykleung N."/>
            <person name="Tanasupawat S."/>
        </authorList>
    </citation>
    <scope>NUCLEOTIDE SEQUENCE [LARGE SCALE GENOMIC DNA]</scope>
    <source>
        <strain evidence="10 11">PA1-10</strain>
    </source>
</reference>